<dbReference type="RefSeq" id="WP_170202699.1">
    <property type="nucleotide sequence ID" value="NZ_CP051685.1"/>
</dbReference>
<name>A0A7Z2VXJ1_9BURK</name>
<feature type="domain" description="Helicase ATP-binding" evidence="1">
    <location>
        <begin position="20"/>
        <end position="165"/>
    </location>
</feature>
<dbReference type="SUPFAM" id="SSF52540">
    <property type="entry name" value="P-loop containing nucleoside triphosphate hydrolases"/>
    <property type="match status" value="1"/>
</dbReference>
<dbReference type="InterPro" id="IPR014001">
    <property type="entry name" value="Helicase_ATP-bd"/>
</dbReference>
<organism evidence="3 4">
    <name type="scientific">Massilia forsythiae</name>
    <dbReference type="NCBI Taxonomy" id="2728020"/>
    <lineage>
        <taxon>Bacteria</taxon>
        <taxon>Pseudomonadati</taxon>
        <taxon>Pseudomonadota</taxon>
        <taxon>Betaproteobacteria</taxon>
        <taxon>Burkholderiales</taxon>
        <taxon>Oxalobacteraceae</taxon>
        <taxon>Telluria group</taxon>
        <taxon>Massilia</taxon>
    </lineage>
</organism>
<dbReference type="InterPro" id="IPR027417">
    <property type="entry name" value="P-loop_NTPase"/>
</dbReference>
<evidence type="ECO:0000313" key="3">
    <source>
        <dbReference type="EMBL" id="QJE00667.1"/>
    </source>
</evidence>
<dbReference type="EMBL" id="CP051685">
    <property type="protein sequence ID" value="QJE00667.1"/>
    <property type="molecule type" value="Genomic_DNA"/>
</dbReference>
<keyword evidence="3" id="KW-0067">ATP-binding</keyword>
<gene>
    <name evidence="3" type="ORF">HH212_12080</name>
</gene>
<dbReference type="KEGG" id="mfy:HH212_12080"/>
<dbReference type="PROSITE" id="PS51194">
    <property type="entry name" value="HELICASE_CTER"/>
    <property type="match status" value="1"/>
</dbReference>
<dbReference type="Pfam" id="PF04851">
    <property type="entry name" value="ResIII"/>
    <property type="match status" value="1"/>
</dbReference>
<keyword evidence="3" id="KW-0378">Hydrolase</keyword>
<dbReference type="Proteomes" id="UP000502415">
    <property type="component" value="Chromosome"/>
</dbReference>
<dbReference type="GO" id="GO:0003677">
    <property type="term" value="F:DNA binding"/>
    <property type="evidence" value="ECO:0007669"/>
    <property type="project" value="InterPro"/>
</dbReference>
<proteinExistence type="predicted"/>
<dbReference type="Pfam" id="PF00271">
    <property type="entry name" value="Helicase_C"/>
    <property type="match status" value="1"/>
</dbReference>
<protein>
    <submittedName>
        <fullName evidence="3">DEAD/DEAH box helicase family protein</fullName>
    </submittedName>
</protein>
<dbReference type="GO" id="GO:0004386">
    <property type="term" value="F:helicase activity"/>
    <property type="evidence" value="ECO:0007669"/>
    <property type="project" value="UniProtKB-KW"/>
</dbReference>
<feature type="domain" description="Helicase C-terminal" evidence="2">
    <location>
        <begin position="223"/>
        <end position="372"/>
    </location>
</feature>
<dbReference type="AlphaFoldDB" id="A0A7Z2VXJ1"/>
<evidence type="ECO:0000259" key="1">
    <source>
        <dbReference type="PROSITE" id="PS51192"/>
    </source>
</evidence>
<dbReference type="InterPro" id="IPR006935">
    <property type="entry name" value="Helicase/UvrB_N"/>
</dbReference>
<dbReference type="PANTHER" id="PTHR47396">
    <property type="entry name" value="TYPE I RESTRICTION ENZYME ECOKI R PROTEIN"/>
    <property type="match status" value="1"/>
</dbReference>
<keyword evidence="3" id="KW-0347">Helicase</keyword>
<dbReference type="PANTHER" id="PTHR47396:SF1">
    <property type="entry name" value="ATP-DEPENDENT HELICASE IRC3-RELATED"/>
    <property type="match status" value="1"/>
</dbReference>
<dbReference type="Gene3D" id="3.40.50.300">
    <property type="entry name" value="P-loop containing nucleotide triphosphate hydrolases"/>
    <property type="match status" value="2"/>
</dbReference>
<dbReference type="InterPro" id="IPR050742">
    <property type="entry name" value="Helicase_Restrict-Modif_Enz"/>
</dbReference>
<dbReference type="GO" id="GO:0005524">
    <property type="term" value="F:ATP binding"/>
    <property type="evidence" value="ECO:0007669"/>
    <property type="project" value="InterPro"/>
</dbReference>
<accession>A0A7Z2VXJ1</accession>
<dbReference type="PROSITE" id="PS51192">
    <property type="entry name" value="HELICASE_ATP_BIND_1"/>
    <property type="match status" value="1"/>
</dbReference>
<reference evidence="3 4" key="1">
    <citation type="submission" date="2020-04" db="EMBL/GenBank/DDBJ databases">
        <title>Genome sequencing of novel species.</title>
        <authorList>
            <person name="Heo J."/>
            <person name="Kim S.-J."/>
            <person name="Kim J.-S."/>
            <person name="Hong S.-B."/>
            <person name="Kwon S.-W."/>
        </authorList>
    </citation>
    <scope>NUCLEOTIDE SEQUENCE [LARGE SCALE GENOMIC DNA]</scope>
    <source>
        <strain evidence="3 4">GN2-R2</strain>
    </source>
</reference>
<evidence type="ECO:0000259" key="2">
    <source>
        <dbReference type="PROSITE" id="PS51194"/>
    </source>
</evidence>
<sequence>MKEQLNLRPYQVDSVEGLRALIRQGKRNIVLSVPTGGGKTVIASHLIAECHGKPGKRAVFVADRIALIDQTSATLDRYGIPHGIIQGDNPRRAGYERVQVASAQTLAKRGWPEANLIIVDECHTVHATVAARIAGRDTIVIGLTATPMTAGLGKLYDGIVTTITTNQLIAGPLLEDGTRDKPYLVPFRVYAASQPDMTGARAVAGEWTDKDAAERSMPIIGDCVEEYLRHAAGKKFIAFGCNVEHCEEMQRQFQAAGVNCELYTYRTDEDARGALVEEFRKPDSAVRGLISVSALSKGFDVPDVEVIIMARPLKSSLAEHIQILGRGLRIHPGKTECIVLDHSGNCVRFWGAMHAFLEKGVAELDDGTKKKRAAAPEPETKPIKCPNCSCVHVPLPACPSCGHIYKRKQTVEHVPGALREVAGGKDAGPTEQDKREFHAQLAHIAAEKGRKPGWIANKYKEKFGTWPRERDVEPMKPSTAVLKWVKSREIAFAKRAKQS</sequence>
<keyword evidence="4" id="KW-1185">Reference proteome</keyword>
<dbReference type="SMART" id="SM00487">
    <property type="entry name" value="DEXDc"/>
    <property type="match status" value="1"/>
</dbReference>
<evidence type="ECO:0000313" key="4">
    <source>
        <dbReference type="Proteomes" id="UP000502415"/>
    </source>
</evidence>
<dbReference type="GO" id="GO:0005829">
    <property type="term" value="C:cytosol"/>
    <property type="evidence" value="ECO:0007669"/>
    <property type="project" value="TreeGrafter"/>
</dbReference>
<dbReference type="SMART" id="SM00490">
    <property type="entry name" value="HELICc"/>
    <property type="match status" value="1"/>
</dbReference>
<dbReference type="InterPro" id="IPR001650">
    <property type="entry name" value="Helicase_C-like"/>
</dbReference>
<keyword evidence="3" id="KW-0547">Nucleotide-binding</keyword>
<dbReference type="GO" id="GO:0016787">
    <property type="term" value="F:hydrolase activity"/>
    <property type="evidence" value="ECO:0007669"/>
    <property type="project" value="InterPro"/>
</dbReference>